<protein>
    <submittedName>
        <fullName evidence="7">Aromatic acid/H+ symport family MFS transporter</fullName>
    </submittedName>
</protein>
<feature type="domain" description="Major facilitator superfamily (MFS) profile" evidence="6">
    <location>
        <begin position="24"/>
        <end position="435"/>
    </location>
</feature>
<dbReference type="AlphaFoldDB" id="A0AAJ5WB56"/>
<dbReference type="InterPro" id="IPR020846">
    <property type="entry name" value="MFS_dom"/>
</dbReference>
<evidence type="ECO:0000313" key="8">
    <source>
        <dbReference type="Proteomes" id="UP001216329"/>
    </source>
</evidence>
<evidence type="ECO:0000256" key="3">
    <source>
        <dbReference type="ARBA" id="ARBA00022989"/>
    </source>
</evidence>
<dbReference type="InterPro" id="IPR036259">
    <property type="entry name" value="MFS_trans_sf"/>
</dbReference>
<feature type="transmembrane region" description="Helical" evidence="5">
    <location>
        <begin position="90"/>
        <end position="108"/>
    </location>
</feature>
<evidence type="ECO:0000259" key="6">
    <source>
        <dbReference type="PROSITE" id="PS50850"/>
    </source>
</evidence>
<feature type="transmembrane region" description="Helical" evidence="5">
    <location>
        <begin position="409"/>
        <end position="431"/>
    </location>
</feature>
<proteinExistence type="predicted"/>
<dbReference type="Gene3D" id="1.20.1250.20">
    <property type="entry name" value="MFS general substrate transporter like domains"/>
    <property type="match status" value="1"/>
</dbReference>
<feature type="transmembrane region" description="Helical" evidence="5">
    <location>
        <begin position="345"/>
        <end position="368"/>
    </location>
</feature>
<dbReference type="PANTHER" id="PTHR23508">
    <property type="entry name" value="CARBOXYLIC ACID TRANSPORTER PROTEIN HOMOLOG"/>
    <property type="match status" value="1"/>
</dbReference>
<dbReference type="Proteomes" id="UP001216329">
    <property type="component" value="Chromosome"/>
</dbReference>
<feature type="transmembrane region" description="Helical" evidence="5">
    <location>
        <begin position="25"/>
        <end position="46"/>
    </location>
</feature>
<evidence type="ECO:0000313" key="7">
    <source>
        <dbReference type="EMBL" id="WEK28496.1"/>
    </source>
</evidence>
<reference evidence="7" key="1">
    <citation type="submission" date="2023-03" db="EMBL/GenBank/DDBJ databases">
        <title>Andean soil-derived lignocellulolytic bacterial consortium as a source of novel taxa and putative plastic-active enzymes.</title>
        <authorList>
            <person name="Diaz-Garcia L."/>
            <person name="Chuvochina M."/>
            <person name="Feuerriegel G."/>
            <person name="Bunk B."/>
            <person name="Sproer C."/>
            <person name="Streit W.R."/>
            <person name="Rodriguez L.M."/>
            <person name="Overmann J."/>
            <person name="Jimenez D.J."/>
        </authorList>
    </citation>
    <scope>NUCLEOTIDE SEQUENCE</scope>
    <source>
        <strain evidence="7">MAG 876</strain>
    </source>
</reference>
<dbReference type="GO" id="GO:0005886">
    <property type="term" value="C:plasma membrane"/>
    <property type="evidence" value="ECO:0007669"/>
    <property type="project" value="TreeGrafter"/>
</dbReference>
<evidence type="ECO:0000256" key="1">
    <source>
        <dbReference type="ARBA" id="ARBA00004141"/>
    </source>
</evidence>
<feature type="transmembrane region" description="Helical" evidence="5">
    <location>
        <begin position="319"/>
        <end position="339"/>
    </location>
</feature>
<dbReference type="InterPro" id="IPR011701">
    <property type="entry name" value="MFS"/>
</dbReference>
<keyword evidence="4 5" id="KW-0472">Membrane</keyword>
<evidence type="ECO:0000256" key="4">
    <source>
        <dbReference type="ARBA" id="ARBA00023136"/>
    </source>
</evidence>
<dbReference type="SUPFAM" id="SSF103473">
    <property type="entry name" value="MFS general substrate transporter"/>
    <property type="match status" value="1"/>
</dbReference>
<dbReference type="PROSITE" id="PS50850">
    <property type="entry name" value="MFS"/>
    <property type="match status" value="1"/>
</dbReference>
<gene>
    <name evidence="7" type="ORF">P0Y58_16445</name>
</gene>
<evidence type="ECO:0000256" key="2">
    <source>
        <dbReference type="ARBA" id="ARBA00022692"/>
    </source>
</evidence>
<feature type="transmembrane region" description="Helical" evidence="5">
    <location>
        <begin position="289"/>
        <end position="312"/>
    </location>
</feature>
<keyword evidence="2 5" id="KW-0812">Transmembrane</keyword>
<accession>A0AAJ5WB56</accession>
<feature type="transmembrane region" description="Helical" evidence="5">
    <location>
        <begin position="114"/>
        <end position="135"/>
    </location>
</feature>
<keyword evidence="3 5" id="KW-1133">Transmembrane helix</keyword>
<organism evidence="7 8">
    <name type="scientific">Candidatus Pseudomonas phytovorans</name>
    <dbReference type="NCBI Taxonomy" id="3121377"/>
    <lineage>
        <taxon>Bacteria</taxon>
        <taxon>Pseudomonadati</taxon>
        <taxon>Pseudomonadota</taxon>
        <taxon>Gammaproteobacteria</taxon>
        <taxon>Pseudomonadales</taxon>
        <taxon>Pseudomonadaceae</taxon>
        <taxon>Pseudomonas</taxon>
    </lineage>
</organism>
<dbReference type="GO" id="GO:0046943">
    <property type="term" value="F:carboxylic acid transmembrane transporter activity"/>
    <property type="evidence" value="ECO:0007669"/>
    <property type="project" value="TreeGrafter"/>
</dbReference>
<feature type="transmembrane region" description="Helical" evidence="5">
    <location>
        <begin position="256"/>
        <end position="277"/>
    </location>
</feature>
<name>A0AAJ5WB56_9PSED</name>
<feature type="transmembrane region" description="Helical" evidence="5">
    <location>
        <begin position="380"/>
        <end position="403"/>
    </location>
</feature>
<sequence length="455" mass="48325">MNNQIEAFRAALDQRSLSRYQIQTLVLLVLLLICDGYDAQLLGFVVPTLAQEWETPKAAFGIVFTCNLLGLTVGSLLLTPLADRFGIRKTLLSCVLLFSGLTLLSAWADDIYTLAAIRFLCGIGMGGAMPSAMALMADYSPPRMKTFFVTMAAAGFAFGGAVGGFIAASIMQVYGWHSIFIVGGVAPLLLMPLLYLWLPESLSRLFRTKHMAAALANMLDKYLPQWTPPAPISENGKPQKVAIVDLFRYGYLKPTIFIWGSCIASFTVLYFTVSWLPTLLRDTGFSSSAASLTTSAFLASGTLGAVTLSYLADKVKSKVWLVGKVMVVCGIATACVGLEHGNATLTVLAVMVAGFCLIGGSLTLNGVISNFYPPHIRATGVGWALGVGRLGAIAGPLVGATLIAIHIPFVGIMFLAAIPAVLSGIFAINIAHPNAVPSDNSEKALGYQVPKTSKN</sequence>
<dbReference type="CDD" id="cd17365">
    <property type="entry name" value="MFS_PcaK_like"/>
    <property type="match status" value="1"/>
</dbReference>
<comment type="subcellular location">
    <subcellularLocation>
        <location evidence="1">Membrane</location>
        <topology evidence="1">Multi-pass membrane protein</topology>
    </subcellularLocation>
</comment>
<feature type="transmembrane region" description="Helical" evidence="5">
    <location>
        <begin position="176"/>
        <end position="198"/>
    </location>
</feature>
<dbReference type="Pfam" id="PF07690">
    <property type="entry name" value="MFS_1"/>
    <property type="match status" value="1"/>
</dbReference>
<evidence type="ECO:0000256" key="5">
    <source>
        <dbReference type="SAM" id="Phobius"/>
    </source>
</evidence>
<feature type="transmembrane region" description="Helical" evidence="5">
    <location>
        <begin position="58"/>
        <end position="78"/>
    </location>
</feature>
<feature type="transmembrane region" description="Helical" evidence="5">
    <location>
        <begin position="147"/>
        <end position="170"/>
    </location>
</feature>
<dbReference type="EMBL" id="CP119325">
    <property type="protein sequence ID" value="WEK28496.1"/>
    <property type="molecule type" value="Genomic_DNA"/>
</dbReference>
<dbReference type="PANTHER" id="PTHR23508:SF10">
    <property type="entry name" value="CARBOXYLIC ACID TRANSPORTER PROTEIN HOMOLOG"/>
    <property type="match status" value="1"/>
</dbReference>